<sequence length="123" mass="14204">MDIITLLGAMCLAYGGMLILYYRLRTTEKRKELSYLMLNGIKNMRRGNLDKALIYFDKAYEYTIETNNMEEMADALYNIGIIYKEKGEMDSAVEYLNSAQSVYDELHDKDGSKKVTTVTQSIR</sequence>
<feature type="transmembrane region" description="Helical" evidence="2">
    <location>
        <begin position="6"/>
        <end position="24"/>
    </location>
</feature>
<name>A0A2A2H662_METBR</name>
<dbReference type="AlphaFoldDB" id="A0A2A2H662"/>
<organism evidence="3 4">
    <name type="scientific">Methanobacterium bryantii</name>
    <dbReference type="NCBI Taxonomy" id="2161"/>
    <lineage>
        <taxon>Archaea</taxon>
        <taxon>Methanobacteriati</taxon>
        <taxon>Methanobacteriota</taxon>
        <taxon>Methanomada group</taxon>
        <taxon>Methanobacteria</taxon>
        <taxon>Methanobacteriales</taxon>
        <taxon>Methanobacteriaceae</taxon>
        <taxon>Methanobacterium</taxon>
    </lineage>
</organism>
<dbReference type="RefSeq" id="WP_069584313.1">
    <property type="nucleotide sequence ID" value="NZ_LMVM01000012.1"/>
</dbReference>
<feature type="repeat" description="TPR" evidence="1">
    <location>
        <begin position="73"/>
        <end position="106"/>
    </location>
</feature>
<dbReference type="Proteomes" id="UP000217784">
    <property type="component" value="Unassembled WGS sequence"/>
</dbReference>
<dbReference type="Pfam" id="PF13424">
    <property type="entry name" value="TPR_12"/>
    <property type="match status" value="1"/>
</dbReference>
<dbReference type="SMART" id="SM00028">
    <property type="entry name" value="TPR"/>
    <property type="match status" value="2"/>
</dbReference>
<dbReference type="Gene3D" id="1.25.40.10">
    <property type="entry name" value="Tetratricopeptide repeat domain"/>
    <property type="match status" value="1"/>
</dbReference>
<dbReference type="InterPro" id="IPR019734">
    <property type="entry name" value="TPR_rpt"/>
</dbReference>
<dbReference type="InterPro" id="IPR011990">
    <property type="entry name" value="TPR-like_helical_dom_sf"/>
</dbReference>
<proteinExistence type="predicted"/>
<reference evidence="3 4" key="1">
    <citation type="journal article" date="2017" name="BMC Genomics">
        <title>Genomic analysis of methanogenic archaea reveals a shift towards energy conservation.</title>
        <authorList>
            <person name="Gilmore S.P."/>
            <person name="Henske J.K."/>
            <person name="Sexton J.A."/>
            <person name="Solomon K.V."/>
            <person name="Seppala S."/>
            <person name="Yoo J.I."/>
            <person name="Huyett L.M."/>
            <person name="Pressman A."/>
            <person name="Cogan J.Z."/>
            <person name="Kivenson V."/>
            <person name="Peng X."/>
            <person name="Tan Y."/>
            <person name="Valentine D.L."/>
            <person name="O'Malley M.A."/>
        </authorList>
    </citation>
    <scope>NUCLEOTIDE SEQUENCE [LARGE SCALE GENOMIC DNA]</scope>
    <source>
        <strain evidence="3 4">M.o.H.</strain>
    </source>
</reference>
<keyword evidence="1" id="KW-0802">TPR repeat</keyword>
<dbReference type="SUPFAM" id="SSF48452">
    <property type="entry name" value="TPR-like"/>
    <property type="match status" value="1"/>
</dbReference>
<gene>
    <name evidence="3" type="ORF">ASJ80_11645</name>
</gene>
<dbReference type="EMBL" id="LMVM01000012">
    <property type="protein sequence ID" value="PAV04951.1"/>
    <property type="molecule type" value="Genomic_DNA"/>
</dbReference>
<evidence type="ECO:0000313" key="4">
    <source>
        <dbReference type="Proteomes" id="UP000217784"/>
    </source>
</evidence>
<keyword evidence="4" id="KW-1185">Reference proteome</keyword>
<dbReference type="PROSITE" id="PS50005">
    <property type="entry name" value="TPR"/>
    <property type="match status" value="1"/>
</dbReference>
<evidence type="ECO:0000313" key="3">
    <source>
        <dbReference type="EMBL" id="PAV04951.1"/>
    </source>
</evidence>
<comment type="caution">
    <text evidence="3">The sequence shown here is derived from an EMBL/GenBank/DDBJ whole genome shotgun (WGS) entry which is preliminary data.</text>
</comment>
<keyword evidence="2" id="KW-0472">Membrane</keyword>
<evidence type="ECO:0000256" key="2">
    <source>
        <dbReference type="SAM" id="Phobius"/>
    </source>
</evidence>
<protein>
    <submittedName>
        <fullName evidence="3">Uncharacterized protein</fullName>
    </submittedName>
</protein>
<dbReference type="OrthoDB" id="69202at2157"/>
<evidence type="ECO:0000256" key="1">
    <source>
        <dbReference type="PROSITE-ProRule" id="PRU00339"/>
    </source>
</evidence>
<keyword evidence="2" id="KW-0812">Transmembrane</keyword>
<keyword evidence="2" id="KW-1133">Transmembrane helix</keyword>
<accession>A0A2A2H662</accession>